<accession>A0A649V0M8</accession>
<name>A0A649V0M8_9CAUD</name>
<dbReference type="Proteomes" id="UP000425398">
    <property type="component" value="Segment"/>
</dbReference>
<protein>
    <submittedName>
        <fullName evidence="1">Uncharacterized protein</fullName>
    </submittedName>
</protein>
<evidence type="ECO:0000313" key="1">
    <source>
        <dbReference type="EMBL" id="QGJ84374.1"/>
    </source>
</evidence>
<evidence type="ECO:0000313" key="2">
    <source>
        <dbReference type="Proteomes" id="UP000425398"/>
    </source>
</evidence>
<sequence length="56" mass="5700">MGGLDEILSSQSETTTRQKILKSLRLGLKGGCRLWPGVLVAPGPHLGAVAGTAGSL</sequence>
<organism evidence="1 2">
    <name type="scientific">Salmonella phage vB_SenS-EnJE1</name>
    <dbReference type="NCBI Taxonomy" id="2603848"/>
    <lineage>
        <taxon>Viruses</taxon>
        <taxon>Duplodnaviria</taxon>
        <taxon>Heunggongvirae</taxon>
        <taxon>Uroviricota</taxon>
        <taxon>Caudoviricetes</taxon>
        <taxon>Sarkviridae</taxon>
        <taxon>Guernseyvirinae</taxon>
        <taxon>Jerseyvirus</taxon>
        <taxon>Jerseyvirus EnJE1</taxon>
    </lineage>
</organism>
<reference evidence="1 2" key="1">
    <citation type="submission" date="2019-08" db="EMBL/GenBank/DDBJ databases">
        <authorList>
            <person name="Wang X."/>
        </authorList>
    </citation>
    <scope>NUCLEOTIDE SEQUENCE [LARGE SCALE GENOMIC DNA]</scope>
</reference>
<gene>
    <name evidence="1" type="ORF">vBSenSEnJE1_9</name>
</gene>
<proteinExistence type="predicted"/>
<dbReference type="EMBL" id="MN336264">
    <property type="protein sequence ID" value="QGJ84374.1"/>
    <property type="molecule type" value="Genomic_DNA"/>
</dbReference>
<keyword evidence="2" id="KW-1185">Reference proteome</keyword>